<dbReference type="PANTHER" id="PTHR14773">
    <property type="entry name" value="WD REPEAT-CONTAINING PROTEIN 76"/>
    <property type="match status" value="1"/>
</dbReference>
<dbReference type="InterPro" id="IPR036322">
    <property type="entry name" value="WD40_repeat_dom_sf"/>
</dbReference>
<comment type="caution">
    <text evidence="3">The sequence shown here is derived from an EMBL/GenBank/DDBJ whole genome shotgun (WGS) entry which is preliminary data.</text>
</comment>
<comment type="similarity">
    <text evidence="1">Belongs to the WD repeat DDB2/WDR76 family.</text>
</comment>
<sequence>MPPPQQKKKKIQKQASLLSFFGGGKEVKKVHGCDGDDDGNDTEHRSLSLSSGDDDEVEGDSDRVNIVSSSSSSSSSPPSSVVEARSSMNDKSESQCHHSSSSSPDKSNDEDEVGAALLVAVSPTGSIGIQPPENIDTTTAISSMHDNRSENDDCITNRNAATDMHKAVEDDDSSTVSSSSDEGNDENDILAHNNNAGKSAYELLREKNIARNNARLKELGLFVGVEAMKSSNRCMKQSRQPPKRDRTNIEQRILPARRSRRLEKNATTSTTATTFDDGMMDLSGSNPPSVELEETKVQESELFSVSPLLEYQMTMTQHNEELSSTTSNTFNDAQGEYKGITSLVPSNSRLIPPSGLNGIYSLQYYSNQYLSGRHVNDGHSSSSWLVGAGKSGIIALWDCSKNNKKGCEYIDPVISWKGHGGRWIADARFLPPPTCGDSDGGCSTEASSVVPSRLLTAGNDGTVCHWDLTSTSVKTGMPKLLKQSSKTLHASGIFSMDISSCLTSTPSFLNNIRIVTGSKDKTVAVSSLDRLDDRPLWRSDFHRAKVGSVNFSSVFAHGDIPLIASASDDGLVAIHDARMSGSNNCVVAKLEDSHFKPHSAVWMPGSDTIFMTAGMDEFIKLWDLRNTKAPIASYHGHMPGHGKKLKRIHRPTFLLNSASLSSDTSSSLLDSFILSGGEGSNAISMFEISNSEESSSSLQSVFSRGKFPADVGDVGSLAVNGRNVAVATEGGEVLLLSPGV</sequence>
<evidence type="ECO:0000256" key="1">
    <source>
        <dbReference type="ARBA" id="ARBA00005434"/>
    </source>
</evidence>
<evidence type="ECO:0000313" key="3">
    <source>
        <dbReference type="EMBL" id="KAL3757533.1"/>
    </source>
</evidence>
<accession>A0ABD3M0K9</accession>
<proteinExistence type="inferred from homology"/>
<dbReference type="EMBL" id="JALLBG020000263">
    <property type="protein sequence ID" value="KAL3757533.1"/>
    <property type="molecule type" value="Genomic_DNA"/>
</dbReference>
<name>A0ABD3M0K9_9STRA</name>
<keyword evidence="4" id="KW-1185">Reference proteome</keyword>
<protein>
    <submittedName>
        <fullName evidence="3">Uncharacterized protein</fullName>
    </submittedName>
</protein>
<feature type="compositionally biased region" description="Basic and acidic residues" evidence="2">
    <location>
        <begin position="25"/>
        <end position="34"/>
    </location>
</feature>
<dbReference type="InterPro" id="IPR001680">
    <property type="entry name" value="WD40_rpt"/>
</dbReference>
<evidence type="ECO:0000313" key="4">
    <source>
        <dbReference type="Proteomes" id="UP001530293"/>
    </source>
</evidence>
<dbReference type="SUPFAM" id="SSF50978">
    <property type="entry name" value="WD40 repeat-like"/>
    <property type="match status" value="1"/>
</dbReference>
<dbReference type="Gene3D" id="2.130.10.10">
    <property type="entry name" value="YVTN repeat-like/Quinoprotein amine dehydrogenase"/>
    <property type="match status" value="2"/>
</dbReference>
<feature type="region of interest" description="Disordered" evidence="2">
    <location>
        <begin position="163"/>
        <end position="192"/>
    </location>
</feature>
<dbReference type="PANTHER" id="PTHR14773:SF2">
    <property type="entry name" value="(WILD MALAYSIAN BANANA) HYPOTHETICAL PROTEIN"/>
    <property type="match status" value="1"/>
</dbReference>
<dbReference type="AlphaFoldDB" id="A0ABD3M0K9"/>
<feature type="compositionally biased region" description="Low complexity" evidence="2">
    <location>
        <begin position="68"/>
        <end position="80"/>
    </location>
</feature>
<evidence type="ECO:0000256" key="2">
    <source>
        <dbReference type="SAM" id="MobiDB-lite"/>
    </source>
</evidence>
<feature type="compositionally biased region" description="Basic residues" evidence="2">
    <location>
        <begin position="1"/>
        <end position="12"/>
    </location>
</feature>
<reference evidence="3 4" key="1">
    <citation type="submission" date="2024-10" db="EMBL/GenBank/DDBJ databases">
        <title>Updated reference genomes for cyclostephanoid diatoms.</title>
        <authorList>
            <person name="Roberts W.R."/>
            <person name="Alverson A.J."/>
        </authorList>
    </citation>
    <scope>NUCLEOTIDE SEQUENCE [LARGE SCALE GENOMIC DNA]</scope>
    <source>
        <strain evidence="3 4">AJA232-27</strain>
    </source>
</reference>
<dbReference type="SMART" id="SM00320">
    <property type="entry name" value="WD40"/>
    <property type="match status" value="5"/>
</dbReference>
<feature type="region of interest" description="Disordered" evidence="2">
    <location>
        <begin position="1"/>
        <end position="113"/>
    </location>
</feature>
<dbReference type="Proteomes" id="UP001530293">
    <property type="component" value="Unassembled WGS sequence"/>
</dbReference>
<dbReference type="InterPro" id="IPR015943">
    <property type="entry name" value="WD40/YVTN_repeat-like_dom_sf"/>
</dbReference>
<gene>
    <name evidence="3" type="ORF">ACHAWU_010165</name>
</gene>
<feature type="region of interest" description="Disordered" evidence="2">
    <location>
        <begin position="263"/>
        <end position="282"/>
    </location>
</feature>
<organism evidence="3 4">
    <name type="scientific">Discostella pseudostelligera</name>
    <dbReference type="NCBI Taxonomy" id="259834"/>
    <lineage>
        <taxon>Eukaryota</taxon>
        <taxon>Sar</taxon>
        <taxon>Stramenopiles</taxon>
        <taxon>Ochrophyta</taxon>
        <taxon>Bacillariophyta</taxon>
        <taxon>Coscinodiscophyceae</taxon>
        <taxon>Thalassiosirophycidae</taxon>
        <taxon>Stephanodiscales</taxon>
        <taxon>Stephanodiscaceae</taxon>
        <taxon>Discostella</taxon>
    </lineage>
</organism>
<dbReference type="InterPro" id="IPR050853">
    <property type="entry name" value="WD_repeat_DNA-damage-binding"/>
</dbReference>